<dbReference type="GO" id="GO:0005524">
    <property type="term" value="F:ATP binding"/>
    <property type="evidence" value="ECO:0007669"/>
    <property type="project" value="UniProtKB-KW"/>
</dbReference>
<dbReference type="AlphaFoldDB" id="A0A2I1INN7"/>
<dbReference type="Pfam" id="PF02569">
    <property type="entry name" value="Pantoate_ligase"/>
    <property type="match status" value="1"/>
</dbReference>
<accession>A0A2I1INN7</accession>
<evidence type="ECO:0000256" key="14">
    <source>
        <dbReference type="ARBA" id="ARBA00077433"/>
    </source>
</evidence>
<dbReference type="InterPro" id="IPR014729">
    <property type="entry name" value="Rossmann-like_a/b/a_fold"/>
</dbReference>
<dbReference type="GO" id="GO:0015940">
    <property type="term" value="P:pantothenate biosynthetic process"/>
    <property type="evidence" value="ECO:0007669"/>
    <property type="project" value="UniProtKB-UniRule"/>
</dbReference>
<evidence type="ECO:0000256" key="3">
    <source>
        <dbReference type="ARBA" id="ARBA00009256"/>
    </source>
</evidence>
<evidence type="ECO:0000256" key="13">
    <source>
        <dbReference type="ARBA" id="ARBA00055042"/>
    </source>
</evidence>
<dbReference type="EMBL" id="PKKO01000002">
    <property type="protein sequence ID" value="PKY72738.1"/>
    <property type="molecule type" value="Genomic_DNA"/>
</dbReference>
<dbReference type="Proteomes" id="UP000235122">
    <property type="component" value="Unassembled WGS sequence"/>
</dbReference>
<proteinExistence type="inferred from homology"/>
<dbReference type="PANTHER" id="PTHR21299:SF1">
    <property type="entry name" value="PANTOATE--BETA-ALANINE LIGASE"/>
    <property type="match status" value="1"/>
</dbReference>
<comment type="similarity">
    <text evidence="3 15">Belongs to the pantothenate synthetase family.</text>
</comment>
<dbReference type="UniPathway" id="UPA00028">
    <property type="reaction ID" value="UER00005"/>
</dbReference>
<feature type="binding site" evidence="15">
    <location>
        <position position="60"/>
    </location>
    <ligand>
        <name>(R)-pantoate</name>
        <dbReference type="ChEBI" id="CHEBI:15980"/>
    </ligand>
</feature>
<dbReference type="PANTHER" id="PTHR21299">
    <property type="entry name" value="CYTIDYLATE KINASE/PANTOATE-BETA-ALANINE LIGASE"/>
    <property type="match status" value="1"/>
</dbReference>
<reference evidence="16 17" key="1">
    <citation type="submission" date="2017-12" db="EMBL/GenBank/DDBJ databases">
        <title>Phylogenetic diversity of female urinary microbiome.</title>
        <authorList>
            <person name="Thomas-White K."/>
            <person name="Wolfe A.J."/>
        </authorList>
    </citation>
    <scope>NUCLEOTIDE SEQUENCE [LARGE SCALE GENOMIC DNA]</scope>
    <source>
        <strain evidence="16 17">UMB0402</strain>
    </source>
</reference>
<comment type="caution">
    <text evidence="15">Lacks conserved residue(s) required for the propagation of feature annotation.</text>
</comment>
<dbReference type="InterPro" id="IPR042176">
    <property type="entry name" value="Pantoate_ligase_C"/>
</dbReference>
<dbReference type="FunFam" id="3.40.50.620:FF:000114">
    <property type="entry name" value="Pantothenate synthetase"/>
    <property type="match status" value="1"/>
</dbReference>
<comment type="subunit">
    <text evidence="15">Homodimer.</text>
</comment>
<dbReference type="Gene3D" id="3.40.50.620">
    <property type="entry name" value="HUPs"/>
    <property type="match status" value="1"/>
</dbReference>
<dbReference type="NCBIfam" id="TIGR00125">
    <property type="entry name" value="cyt_tran_rel"/>
    <property type="match status" value="1"/>
</dbReference>
<evidence type="ECO:0000313" key="16">
    <source>
        <dbReference type="EMBL" id="PKY72738.1"/>
    </source>
</evidence>
<keyword evidence="8 15" id="KW-0566">Pantothenate biosynthesis</keyword>
<dbReference type="EC" id="6.3.2.1" evidence="4 15"/>
<evidence type="ECO:0000256" key="2">
    <source>
        <dbReference type="ARBA" id="ARBA00004990"/>
    </source>
</evidence>
<feature type="binding site" evidence="15">
    <location>
        <position position="60"/>
    </location>
    <ligand>
        <name>beta-alanine</name>
        <dbReference type="ChEBI" id="CHEBI:57966"/>
    </ligand>
</feature>
<evidence type="ECO:0000256" key="4">
    <source>
        <dbReference type="ARBA" id="ARBA00012219"/>
    </source>
</evidence>
<dbReference type="CDD" id="cd00560">
    <property type="entry name" value="PanC"/>
    <property type="match status" value="1"/>
</dbReference>
<evidence type="ECO:0000313" key="17">
    <source>
        <dbReference type="Proteomes" id="UP000235122"/>
    </source>
</evidence>
<name>A0A2I1INN7_9ACTO</name>
<comment type="miscellaneous">
    <text evidence="15">The reaction proceeds by a bi uni uni bi ping pong mechanism.</text>
</comment>
<keyword evidence="10 15" id="KW-0067">ATP-binding</keyword>
<evidence type="ECO:0000256" key="9">
    <source>
        <dbReference type="ARBA" id="ARBA00022741"/>
    </source>
</evidence>
<dbReference type="InterPro" id="IPR003721">
    <property type="entry name" value="Pantoate_ligase"/>
</dbReference>
<feature type="binding site" evidence="15">
    <location>
        <begin position="147"/>
        <end position="150"/>
    </location>
    <ligand>
        <name>ATP</name>
        <dbReference type="ChEBI" id="CHEBI:30616"/>
    </ligand>
</feature>
<evidence type="ECO:0000256" key="15">
    <source>
        <dbReference type="HAMAP-Rule" id="MF_00158"/>
    </source>
</evidence>
<evidence type="ECO:0000256" key="7">
    <source>
        <dbReference type="ARBA" id="ARBA00022598"/>
    </source>
</evidence>
<feature type="binding site" evidence="15">
    <location>
        <begin position="29"/>
        <end position="36"/>
    </location>
    <ligand>
        <name>ATP</name>
        <dbReference type="ChEBI" id="CHEBI:30616"/>
    </ligand>
</feature>
<gene>
    <name evidence="15" type="primary">panC</name>
    <name evidence="16" type="ORF">CYJ19_03595</name>
</gene>
<dbReference type="GeneID" id="35867814"/>
<dbReference type="HAMAP" id="MF_00158">
    <property type="entry name" value="PanC"/>
    <property type="match status" value="1"/>
</dbReference>
<dbReference type="SUPFAM" id="SSF52374">
    <property type="entry name" value="Nucleotidylyl transferase"/>
    <property type="match status" value="1"/>
</dbReference>
<evidence type="ECO:0000256" key="12">
    <source>
        <dbReference type="ARBA" id="ARBA00048258"/>
    </source>
</evidence>
<dbReference type="GO" id="GO:0005829">
    <property type="term" value="C:cytosol"/>
    <property type="evidence" value="ECO:0007669"/>
    <property type="project" value="TreeGrafter"/>
</dbReference>
<dbReference type="GO" id="GO:0004592">
    <property type="term" value="F:pantoate-beta-alanine ligase activity"/>
    <property type="evidence" value="ECO:0007669"/>
    <property type="project" value="UniProtKB-UniRule"/>
</dbReference>
<feature type="active site" description="Proton donor" evidence="15">
    <location>
        <position position="36"/>
    </location>
</feature>
<evidence type="ECO:0000256" key="5">
    <source>
        <dbReference type="ARBA" id="ARBA00014155"/>
    </source>
</evidence>
<comment type="pathway">
    <text evidence="2 15">Cofactor biosynthesis; (R)-pantothenate biosynthesis; (R)-pantothenate from (R)-pantoate and beta-alanine: step 1/1.</text>
</comment>
<comment type="function">
    <text evidence="13 15">Catalyzes the condensation of pantoate with beta-alanine in an ATP-dependent reaction via a pantoyl-adenylate intermediate.</text>
</comment>
<comment type="subcellular location">
    <subcellularLocation>
        <location evidence="1 15">Cytoplasm</location>
    </subcellularLocation>
</comment>
<comment type="caution">
    <text evidence="16">The sequence shown here is derived from an EMBL/GenBank/DDBJ whole genome shotgun (WGS) entry which is preliminary data.</text>
</comment>
<evidence type="ECO:0000256" key="8">
    <source>
        <dbReference type="ARBA" id="ARBA00022655"/>
    </source>
</evidence>
<evidence type="ECO:0000256" key="10">
    <source>
        <dbReference type="ARBA" id="ARBA00022840"/>
    </source>
</evidence>
<dbReference type="RefSeq" id="WP_024331046.1">
    <property type="nucleotide sequence ID" value="NZ_JASOXK010000002.1"/>
</dbReference>
<keyword evidence="6 15" id="KW-0963">Cytoplasm</keyword>
<evidence type="ECO:0000256" key="11">
    <source>
        <dbReference type="ARBA" id="ARBA00032806"/>
    </source>
</evidence>
<organism evidence="16 17">
    <name type="scientific">Winkia neuii</name>
    <dbReference type="NCBI Taxonomy" id="33007"/>
    <lineage>
        <taxon>Bacteria</taxon>
        <taxon>Bacillati</taxon>
        <taxon>Actinomycetota</taxon>
        <taxon>Actinomycetes</taxon>
        <taxon>Actinomycetales</taxon>
        <taxon>Actinomycetaceae</taxon>
        <taxon>Winkia</taxon>
    </lineage>
</organism>
<protein>
    <recommendedName>
        <fullName evidence="5 15">Pantothenate synthetase</fullName>
        <shortName evidence="15">PS</shortName>
        <ecNumber evidence="4 15">6.3.2.1</ecNumber>
    </recommendedName>
    <alternativeName>
        <fullName evidence="14 15">Pantoate--beta-alanine ligase</fullName>
    </alternativeName>
    <alternativeName>
        <fullName evidence="11 15">Pantoate-activating enzyme</fullName>
    </alternativeName>
</protein>
<sequence>MDPQLVYTSMELRQALQEQQGKIGLVMTMGALHEGHLDLVRAARKANDVVVVSVFVNPLQFAPGEDYGTYPRNLDQDVALLSRQGVDVVFAPSPETMYPTGQPQITFQVGPVGARYEGAARPTHFAGVAQIVSKMFNLVRPERAYFGQKDAQQLAVVRQLVRDLDYPIQIEAVPTRREASGLACSSRNVYLSKPEREEATALSRALTAGLQVAAATGSAAHVLEAATSVLENASGVQTEYVALVDPNTMEEVQEGQKITATLMVAARVGRTRLIDNTLVVLGPR</sequence>
<dbReference type="Gene3D" id="3.30.1300.10">
    <property type="entry name" value="Pantoate-beta-alanine ligase, C-terminal domain"/>
    <property type="match status" value="1"/>
</dbReference>
<feature type="binding site" evidence="15">
    <location>
        <begin position="184"/>
        <end position="187"/>
    </location>
    <ligand>
        <name>ATP</name>
        <dbReference type="ChEBI" id="CHEBI:30616"/>
    </ligand>
</feature>
<dbReference type="InterPro" id="IPR004821">
    <property type="entry name" value="Cyt_trans-like"/>
</dbReference>
<evidence type="ECO:0000256" key="1">
    <source>
        <dbReference type="ARBA" id="ARBA00004496"/>
    </source>
</evidence>
<dbReference type="STRING" id="33007.HMPREF3198_01506"/>
<feature type="binding site" evidence="15">
    <location>
        <position position="153"/>
    </location>
    <ligand>
        <name>(R)-pantoate</name>
        <dbReference type="ChEBI" id="CHEBI:15980"/>
    </ligand>
</feature>
<keyword evidence="7 15" id="KW-0436">Ligase</keyword>
<keyword evidence="9 15" id="KW-0547">Nucleotide-binding</keyword>
<comment type="catalytic activity">
    <reaction evidence="12 15">
        <text>(R)-pantoate + beta-alanine + ATP = (R)-pantothenate + AMP + diphosphate + H(+)</text>
        <dbReference type="Rhea" id="RHEA:10912"/>
        <dbReference type="ChEBI" id="CHEBI:15378"/>
        <dbReference type="ChEBI" id="CHEBI:15980"/>
        <dbReference type="ChEBI" id="CHEBI:29032"/>
        <dbReference type="ChEBI" id="CHEBI:30616"/>
        <dbReference type="ChEBI" id="CHEBI:33019"/>
        <dbReference type="ChEBI" id="CHEBI:57966"/>
        <dbReference type="ChEBI" id="CHEBI:456215"/>
        <dbReference type="EC" id="6.3.2.1"/>
    </reaction>
</comment>
<evidence type="ECO:0000256" key="6">
    <source>
        <dbReference type="ARBA" id="ARBA00022490"/>
    </source>
</evidence>
<dbReference type="NCBIfam" id="TIGR00018">
    <property type="entry name" value="panC"/>
    <property type="match status" value="1"/>
</dbReference>
<keyword evidence="17" id="KW-1185">Reference proteome</keyword>